<keyword evidence="3" id="KW-1185">Reference proteome</keyword>
<dbReference type="OrthoDB" id="10164907at2759"/>
<feature type="transmembrane region" description="Helical" evidence="1">
    <location>
        <begin position="17"/>
        <end position="40"/>
    </location>
</feature>
<dbReference type="SUPFAM" id="SSF103473">
    <property type="entry name" value="MFS general substrate transporter"/>
    <property type="match status" value="1"/>
</dbReference>
<feature type="transmembrane region" description="Helical" evidence="1">
    <location>
        <begin position="445"/>
        <end position="467"/>
    </location>
</feature>
<dbReference type="Proteomes" id="UP000192578">
    <property type="component" value="Unassembled WGS sequence"/>
</dbReference>
<dbReference type="EMBL" id="MTYJ01000079">
    <property type="protein sequence ID" value="OQV16070.1"/>
    <property type="molecule type" value="Genomic_DNA"/>
</dbReference>
<dbReference type="AlphaFoldDB" id="A0A1W0WLI2"/>
<keyword evidence="1" id="KW-0812">Transmembrane</keyword>
<proteinExistence type="predicted"/>
<protein>
    <submittedName>
        <fullName evidence="2">Uncharacterized protein</fullName>
    </submittedName>
</protein>
<feature type="transmembrane region" description="Helical" evidence="1">
    <location>
        <begin position="178"/>
        <end position="198"/>
    </location>
</feature>
<feature type="transmembrane region" description="Helical" evidence="1">
    <location>
        <begin position="265"/>
        <end position="290"/>
    </location>
</feature>
<gene>
    <name evidence="2" type="ORF">BV898_09840</name>
</gene>
<feature type="transmembrane region" description="Helical" evidence="1">
    <location>
        <begin position="372"/>
        <end position="393"/>
    </location>
</feature>
<organism evidence="2 3">
    <name type="scientific">Hypsibius exemplaris</name>
    <name type="common">Freshwater tardigrade</name>
    <dbReference type="NCBI Taxonomy" id="2072580"/>
    <lineage>
        <taxon>Eukaryota</taxon>
        <taxon>Metazoa</taxon>
        <taxon>Ecdysozoa</taxon>
        <taxon>Tardigrada</taxon>
        <taxon>Eutardigrada</taxon>
        <taxon>Parachela</taxon>
        <taxon>Hypsibioidea</taxon>
        <taxon>Hypsibiidae</taxon>
        <taxon>Hypsibius</taxon>
    </lineage>
</organism>
<reference evidence="3" key="1">
    <citation type="submission" date="2017-01" db="EMBL/GenBank/DDBJ databases">
        <title>Comparative genomics of anhydrobiosis in the tardigrade Hypsibius dujardini.</title>
        <authorList>
            <person name="Yoshida Y."/>
            <person name="Koutsovoulos G."/>
            <person name="Laetsch D."/>
            <person name="Stevens L."/>
            <person name="Kumar S."/>
            <person name="Horikawa D."/>
            <person name="Ishino K."/>
            <person name="Komine S."/>
            <person name="Tomita M."/>
            <person name="Blaxter M."/>
            <person name="Arakawa K."/>
        </authorList>
    </citation>
    <scope>NUCLEOTIDE SEQUENCE [LARGE SCALE GENOMIC DNA]</scope>
    <source>
        <strain evidence="3">Z151</strain>
    </source>
</reference>
<comment type="caution">
    <text evidence="2">The sequence shown here is derived from an EMBL/GenBank/DDBJ whole genome shotgun (WGS) entry which is preliminary data.</text>
</comment>
<feature type="transmembrane region" description="Helical" evidence="1">
    <location>
        <begin position="302"/>
        <end position="322"/>
    </location>
</feature>
<keyword evidence="1" id="KW-1133">Transmembrane helix</keyword>
<keyword evidence="1" id="KW-0472">Membrane</keyword>
<name>A0A1W0WLI2_HYPEX</name>
<accession>A0A1W0WLI2</accession>
<evidence type="ECO:0000313" key="2">
    <source>
        <dbReference type="EMBL" id="OQV16070.1"/>
    </source>
</evidence>
<feature type="transmembrane region" description="Helical" evidence="1">
    <location>
        <begin position="405"/>
        <end position="425"/>
    </location>
</feature>
<feature type="transmembrane region" description="Helical" evidence="1">
    <location>
        <begin position="334"/>
        <end position="352"/>
    </location>
</feature>
<dbReference type="InterPro" id="IPR036259">
    <property type="entry name" value="MFS_trans_sf"/>
</dbReference>
<dbReference type="Gene3D" id="1.20.1250.20">
    <property type="entry name" value="MFS general substrate transporter like domains"/>
    <property type="match status" value="1"/>
</dbReference>
<evidence type="ECO:0000256" key="1">
    <source>
        <dbReference type="SAM" id="Phobius"/>
    </source>
</evidence>
<sequence length="518" mass="58367">MLLIDALKLAGYGRFHVLYYAITVPLLIICSAHINLNIFIAYDPLHRCKVPDDADWRVLIPNSSWKYPNGGPRTFSACSMYTNYSKDEKGVYHVFNPTTDFTRNVCPNGTEYLQGIGTSSTLTEQNAPLADFGPTIMQELNITCNVNWQWALPGLSALAIWPGQPLALPFMDRIGRKAIVCITMAISSLILAMTPYVGSFWNLWVMRFLARILMQVGYLAVTRHIVELHPMDERHCSLSLLVSGYGAGHVFLAILQKVFKGNWRYVDYAVSVCTCVWTPVVMLFVFNWVWVATSVIKFVSPLYFIENYTLIGICVIVLGGATQLLLRIFKRMELIVVYAFLSCICFFIDGPVNAYEGSKGGYGYLMEVTPSYIARGFFYGIATGLSLSALAIIRMQSAEIRGEECQPGAMFWMLLFGTFGGGAAMYYPKLTNSFQAPMDSFTPLWLTPTLTGLTTFFWGIAVLIWFYDIDYMEDCRWRARFFRCITRRRSVSPGPLTAKLRDLAMRDKRLSITSAAAT</sequence>
<evidence type="ECO:0000313" key="3">
    <source>
        <dbReference type="Proteomes" id="UP000192578"/>
    </source>
</evidence>